<dbReference type="SUPFAM" id="SSF51556">
    <property type="entry name" value="Metallo-dependent hydrolases"/>
    <property type="match status" value="1"/>
</dbReference>
<dbReference type="InterPro" id="IPR051781">
    <property type="entry name" value="Metallo-dep_Hydrolase"/>
</dbReference>
<dbReference type="AlphaFoldDB" id="A0A1H0WNA7"/>
<sequence>MIIEGTTIAGVGCAADLRHGETVVEFPGATLFPGLIDPHVHLAFDASSDSVKPLAERDDDAVAAAMRFAATTALRAGITTIRDLGDRDFCHWRCEARWTCRPSSRPGRH</sequence>
<dbReference type="Pfam" id="PF01979">
    <property type="entry name" value="Amidohydro_1"/>
    <property type="match status" value="1"/>
</dbReference>
<dbReference type="Gene3D" id="3.20.20.140">
    <property type="entry name" value="Metal-dependent hydrolases"/>
    <property type="match status" value="1"/>
</dbReference>
<name>A0A1H0WNA7_9PSEU</name>
<dbReference type="GO" id="GO:0016810">
    <property type="term" value="F:hydrolase activity, acting on carbon-nitrogen (but not peptide) bonds"/>
    <property type="evidence" value="ECO:0007669"/>
    <property type="project" value="InterPro"/>
</dbReference>
<dbReference type="RefSeq" id="WP_166657981.1">
    <property type="nucleotide sequence ID" value="NZ_FNDV01000020.1"/>
</dbReference>
<dbReference type="SUPFAM" id="SSF51338">
    <property type="entry name" value="Composite domain of metallo-dependent hydrolases"/>
    <property type="match status" value="1"/>
</dbReference>
<dbReference type="Gene3D" id="2.30.40.10">
    <property type="entry name" value="Urease, subunit C, domain 1"/>
    <property type="match status" value="1"/>
</dbReference>
<reference evidence="3" key="1">
    <citation type="submission" date="2016-10" db="EMBL/GenBank/DDBJ databases">
        <authorList>
            <person name="Varghese N."/>
            <person name="Submissions S."/>
        </authorList>
    </citation>
    <scope>NUCLEOTIDE SEQUENCE [LARGE SCALE GENOMIC DNA]</scope>
    <source>
        <strain evidence="3">IBRC-M 10655</strain>
    </source>
</reference>
<organism evidence="2 3">
    <name type="scientific">Actinokineospora alba</name>
    <dbReference type="NCBI Taxonomy" id="504798"/>
    <lineage>
        <taxon>Bacteria</taxon>
        <taxon>Bacillati</taxon>
        <taxon>Actinomycetota</taxon>
        <taxon>Actinomycetes</taxon>
        <taxon>Pseudonocardiales</taxon>
        <taxon>Pseudonocardiaceae</taxon>
        <taxon>Actinokineospora</taxon>
    </lineage>
</organism>
<dbReference type="STRING" id="504798.SAMN05421871_1202"/>
<gene>
    <name evidence="2" type="ORF">SAMN05192558_1262</name>
</gene>
<keyword evidence="2" id="KW-0378">Hydrolase</keyword>
<dbReference type="InterPro" id="IPR032466">
    <property type="entry name" value="Metal_Hydrolase"/>
</dbReference>
<keyword evidence="3" id="KW-1185">Reference proteome</keyword>
<dbReference type="PANTHER" id="PTHR43135">
    <property type="entry name" value="ALPHA-D-RIBOSE 1-METHYLPHOSPHONATE 5-TRIPHOSPHATE DIPHOSPHATASE"/>
    <property type="match status" value="1"/>
</dbReference>
<dbReference type="PANTHER" id="PTHR43135:SF3">
    <property type="entry name" value="ALPHA-D-RIBOSE 1-METHYLPHOSPHONATE 5-TRIPHOSPHATE DIPHOSPHATASE"/>
    <property type="match status" value="1"/>
</dbReference>
<dbReference type="Proteomes" id="UP000199651">
    <property type="component" value="Unassembled WGS sequence"/>
</dbReference>
<protein>
    <submittedName>
        <fullName evidence="2">Amidohydrolase family protein</fullName>
    </submittedName>
</protein>
<evidence type="ECO:0000313" key="3">
    <source>
        <dbReference type="Proteomes" id="UP000199651"/>
    </source>
</evidence>
<evidence type="ECO:0000313" key="2">
    <source>
        <dbReference type="EMBL" id="SDP92147.1"/>
    </source>
</evidence>
<evidence type="ECO:0000259" key="1">
    <source>
        <dbReference type="Pfam" id="PF01979"/>
    </source>
</evidence>
<dbReference type="EMBL" id="FNJB01000026">
    <property type="protein sequence ID" value="SDP92147.1"/>
    <property type="molecule type" value="Genomic_DNA"/>
</dbReference>
<proteinExistence type="predicted"/>
<feature type="domain" description="Amidohydrolase-related" evidence="1">
    <location>
        <begin position="30"/>
        <end position="86"/>
    </location>
</feature>
<dbReference type="InterPro" id="IPR006680">
    <property type="entry name" value="Amidohydro-rel"/>
</dbReference>
<dbReference type="InterPro" id="IPR011059">
    <property type="entry name" value="Metal-dep_hydrolase_composite"/>
</dbReference>
<accession>A0A1H0WNA7</accession>